<dbReference type="InterPro" id="IPR038365">
    <property type="entry name" value="EcoRII_C_sf"/>
</dbReference>
<sequence>MTNIVLSKDEASFLKELPKIYYMPISKQKVDDWVASAINPNIGWIEVLNHLNEILRDAQNDVENLLDARVATGKIKDKSQTRKSIVGNAFSNIIVYIFIQNKLVGNLAEGIYITSKKAKILGFEKISTINVGDETQKPDMDLVIYSLKENLELNKCIILSLKTSLRERAGQTYKWKLLMEIAMSDCEVRDKYEISYNPPTIPLVCFVTVNFYNEINNPQHRGMFKFFDRAFIGKPIDPQATDFISPLSSLIDFANENLAQSG</sequence>
<evidence type="ECO:0000259" key="1">
    <source>
        <dbReference type="Pfam" id="PF18643"/>
    </source>
</evidence>
<dbReference type="Proteomes" id="UP000618445">
    <property type="component" value="Unassembled WGS sequence"/>
</dbReference>
<dbReference type="EMBL" id="JACJQY010000010">
    <property type="protein sequence ID" value="MBD2316906.1"/>
    <property type="molecule type" value="Genomic_DNA"/>
</dbReference>
<dbReference type="RefSeq" id="WP_190577781.1">
    <property type="nucleotide sequence ID" value="NZ_CAWPQU010000002.1"/>
</dbReference>
<proteinExistence type="predicted"/>
<reference evidence="2 3" key="1">
    <citation type="journal article" date="2020" name="ISME J.">
        <title>Comparative genomics reveals insights into cyanobacterial evolution and habitat adaptation.</title>
        <authorList>
            <person name="Chen M.Y."/>
            <person name="Teng W.K."/>
            <person name="Zhao L."/>
            <person name="Hu C.X."/>
            <person name="Zhou Y.K."/>
            <person name="Han B.P."/>
            <person name="Song L.R."/>
            <person name="Shu W.S."/>
        </authorList>
    </citation>
    <scope>NUCLEOTIDE SEQUENCE [LARGE SCALE GENOMIC DNA]</scope>
    <source>
        <strain evidence="2 3">FACHB-1050</strain>
    </source>
</reference>
<evidence type="ECO:0000313" key="3">
    <source>
        <dbReference type="Proteomes" id="UP000618445"/>
    </source>
</evidence>
<dbReference type="InterPro" id="IPR041551">
    <property type="entry name" value="RE_BsaWI"/>
</dbReference>
<feature type="domain" description="BsaWI restriction endonuclease type 2" evidence="1">
    <location>
        <begin position="127"/>
        <end position="184"/>
    </location>
</feature>
<dbReference type="Pfam" id="PF18643">
    <property type="entry name" value="RE_BsaWI"/>
    <property type="match status" value="1"/>
</dbReference>
<accession>A0ABR8CB24</accession>
<name>A0ABR8CB24_9CYAN</name>
<dbReference type="Gene3D" id="3.40.91.80">
    <property type="match status" value="1"/>
</dbReference>
<evidence type="ECO:0000313" key="2">
    <source>
        <dbReference type="EMBL" id="MBD2316906.1"/>
    </source>
</evidence>
<comment type="caution">
    <text evidence="2">The sequence shown here is derived from an EMBL/GenBank/DDBJ whole genome shotgun (WGS) entry which is preliminary data.</text>
</comment>
<gene>
    <name evidence="2" type="ORF">H6G05_08605</name>
</gene>
<keyword evidence="3" id="KW-1185">Reference proteome</keyword>
<organism evidence="2 3">
    <name type="scientific">Phormidium tenue FACHB-1050</name>
    <dbReference type="NCBI Taxonomy" id="2692857"/>
    <lineage>
        <taxon>Bacteria</taxon>
        <taxon>Bacillati</taxon>
        <taxon>Cyanobacteriota</taxon>
        <taxon>Cyanophyceae</taxon>
        <taxon>Oscillatoriophycideae</taxon>
        <taxon>Oscillatoriales</taxon>
        <taxon>Oscillatoriaceae</taxon>
        <taxon>Phormidium</taxon>
    </lineage>
</organism>
<protein>
    <recommendedName>
        <fullName evidence="1">BsaWI restriction endonuclease type 2 domain-containing protein</fullName>
    </recommendedName>
</protein>